<keyword evidence="1" id="KW-0472">Membrane</keyword>
<feature type="transmembrane region" description="Helical" evidence="1">
    <location>
        <begin position="210"/>
        <end position="227"/>
    </location>
</feature>
<proteinExistence type="predicted"/>
<feature type="transmembrane region" description="Helical" evidence="1">
    <location>
        <begin position="172"/>
        <end position="198"/>
    </location>
</feature>
<evidence type="ECO:0000313" key="2">
    <source>
        <dbReference type="EMBL" id="SHH77515.1"/>
    </source>
</evidence>
<dbReference type="Proteomes" id="UP000183995">
    <property type="component" value="Unassembled WGS sequence"/>
</dbReference>
<sequence length="416" mass="46519">MNKQPTNAKPRRVFAHVNLLGTTQLHHRNPYVVAFWSAMFPGFGHLLLSKYLRAYILFLWEIIINLRAHVNLALLHTILGEFDAAKHVIDIRWSLLYIPTFIFSVWDSYRSAVDLNQQYILAARENAPIEPFSIGPFGISYIDKRSPYVASAWCTLTPGLGHIMLQRIHHGVFVLFWWILVVYFSNILTALHLTFYGAFASARDALNPQWFLNIPSLFFFCVYITYVNSVESNKLFDAEQSQFLQKNYQSAGFPFPGGTEIRGAGMFVVSVFQQSIQVELAVTALEQEGVAKSEILAVPVQKEQPGKGLFDSMHSASGESVLDLPMILGALATLFGCIYGFRLAWGPVLWGIIAAVLGFGVGFVLKLLFLKKKKASSHQSEVVIFVKCDGGKLERIERLLHDNGAQGVSFVAPSPS</sequence>
<reference evidence="2 3" key="1">
    <citation type="submission" date="2016-11" db="EMBL/GenBank/DDBJ databases">
        <authorList>
            <person name="Jaros S."/>
            <person name="Januszkiewicz K."/>
            <person name="Wedrychowicz H."/>
        </authorList>
    </citation>
    <scope>NUCLEOTIDE SEQUENCE [LARGE SCALE GENOMIC DNA]</scope>
    <source>
        <strain evidence="2 3">DSM 10068</strain>
    </source>
</reference>
<feature type="transmembrane region" description="Helical" evidence="1">
    <location>
        <begin position="321"/>
        <end position="341"/>
    </location>
</feature>
<keyword evidence="1" id="KW-1133">Transmembrane helix</keyword>
<gene>
    <name evidence="2" type="ORF">SAMN02745823_00965</name>
</gene>
<dbReference type="AlphaFoldDB" id="A0A1M5VQJ3"/>
<protein>
    <submittedName>
        <fullName evidence="2">Uncharacterized protein</fullName>
    </submittedName>
</protein>
<evidence type="ECO:0000313" key="3">
    <source>
        <dbReference type="Proteomes" id="UP000183995"/>
    </source>
</evidence>
<feature type="transmembrane region" description="Helical" evidence="1">
    <location>
        <begin position="347"/>
        <end position="369"/>
    </location>
</feature>
<feature type="transmembrane region" description="Helical" evidence="1">
    <location>
        <begin position="91"/>
        <end position="109"/>
    </location>
</feature>
<keyword evidence="1" id="KW-0812">Transmembrane</keyword>
<keyword evidence="3" id="KW-1185">Reference proteome</keyword>
<evidence type="ECO:0000256" key="1">
    <source>
        <dbReference type="SAM" id="Phobius"/>
    </source>
</evidence>
<feature type="transmembrane region" description="Helical" evidence="1">
    <location>
        <begin position="31"/>
        <end position="48"/>
    </location>
</feature>
<dbReference type="STRING" id="1123282.SAMN02745823_00965"/>
<accession>A0A1M5VQJ3</accession>
<dbReference type="RefSeq" id="WP_073076515.1">
    <property type="nucleotide sequence ID" value="NZ_FQXV01000002.1"/>
</dbReference>
<organism evidence="2 3">
    <name type="scientific">Sporobacter termitidis DSM 10068</name>
    <dbReference type="NCBI Taxonomy" id="1123282"/>
    <lineage>
        <taxon>Bacteria</taxon>
        <taxon>Bacillati</taxon>
        <taxon>Bacillota</taxon>
        <taxon>Clostridia</taxon>
        <taxon>Eubacteriales</taxon>
        <taxon>Oscillospiraceae</taxon>
        <taxon>Sporobacter</taxon>
    </lineage>
</organism>
<dbReference type="EMBL" id="FQXV01000002">
    <property type="protein sequence ID" value="SHH77515.1"/>
    <property type="molecule type" value="Genomic_DNA"/>
</dbReference>
<name>A0A1M5VQJ3_9FIRM</name>
<feature type="transmembrane region" description="Helical" evidence="1">
    <location>
        <begin position="55"/>
        <end position="79"/>
    </location>
</feature>